<evidence type="ECO:0000313" key="2">
    <source>
        <dbReference type="Proteomes" id="UP000190951"/>
    </source>
</evidence>
<proteinExistence type="predicted"/>
<reference evidence="1 2" key="1">
    <citation type="submission" date="2022-04" db="EMBL/GenBank/DDBJ databases">
        <title>Genome sequence of C. roseum typestrain.</title>
        <authorList>
            <person name="Poehlein A."/>
            <person name="Schoch T."/>
            <person name="Duerre P."/>
            <person name="Daniel R."/>
        </authorList>
    </citation>
    <scope>NUCLEOTIDE SEQUENCE [LARGE SCALE GENOMIC DNA]</scope>
    <source>
        <strain evidence="1 2">DSM 7320</strain>
    </source>
</reference>
<dbReference type="KEGG" id="crw:CROST_025150"/>
<dbReference type="STRING" id="84029.CROST_24700"/>
<dbReference type="Proteomes" id="UP000190951">
    <property type="component" value="Chromosome"/>
</dbReference>
<dbReference type="EMBL" id="CP096983">
    <property type="protein sequence ID" value="URZ11798.1"/>
    <property type="molecule type" value="Genomic_DNA"/>
</dbReference>
<evidence type="ECO:0000313" key="1">
    <source>
        <dbReference type="EMBL" id="URZ11798.1"/>
    </source>
</evidence>
<name>A0A1S8M2G9_9CLOT</name>
<organism evidence="1 2">
    <name type="scientific">Clostridium felsineum</name>
    <dbReference type="NCBI Taxonomy" id="36839"/>
    <lineage>
        <taxon>Bacteria</taxon>
        <taxon>Bacillati</taxon>
        <taxon>Bacillota</taxon>
        <taxon>Clostridia</taxon>
        <taxon>Eubacteriales</taxon>
        <taxon>Clostridiaceae</taxon>
        <taxon>Clostridium</taxon>
    </lineage>
</organism>
<sequence length="751" mass="79797">MSDEIQSLTVKVGVTDQLFQQGITRINSSMKLLQSEFKASSESLKNFGSSTEQLDNKSKYLNSAIELQKAKVQGLTEAYEKTKTQTGEFSTQTASAGTKVNNAVAYLEKLKNQLREVDIALEKTNIEEKKIDWKTSLEKAQSSVESTRSKLGGLKTGIVTLGATIAGGAGLYEFASGAINAGDATYKLQTRLGLTTTDAAGLSKMLNLAGVDTGTFTNTITKMDRSVLSAGKNGNTTTKALAEFGVKLTDAHGKMLPMTDQLGVLAQAYNKATENGQEDAFTTQVLGQRGAELIPILQNYTEVKEKASQQVGIGINPEEAHKIAMELTQVKSQFAQLGSVVAKEVLPIVSAMLPPTIKFFQQLTQEVKNNKPAIDSFVATMVSVGKTIVSIVVPPIRDLFNTISQHGEASKVVILGLVGAFAGFSAVSGIFKGITSTVKTFSEGIKSAKTIMSNFKTGITTIGGAFNTLKGGIGTVVSAIGNFSKAMLTGIANLAKMTAELAINAAAWLAEKVQLVASTIAEGALTVAQGILNTVMMLNPVMIVVTALIALVAGLVLAYNKVGWFRDFVNTAFSAIGNIAQTIFGGIGSFIGGVWNGIKSGADTAINGVKSVWSGITGFFSGIGRDIKAIWDKIWNFKIPHIPLPHFSLSGSFNPLQGQIPSLGINWYAQGGIFNKPSVIGVGENGQEAVMPLERNTGWIDTLADKLSNKIGNVGNNNKPIIVEMYLDKDKIGRAVAKPVSNKIGFNGRRW</sequence>
<dbReference type="RefSeq" id="WP_077834453.1">
    <property type="nucleotide sequence ID" value="NZ_CP096983.1"/>
</dbReference>
<protein>
    <submittedName>
        <fullName evidence="1">Uncharacterized protein</fullName>
    </submittedName>
</protein>
<accession>A0A1S8M2G9</accession>
<keyword evidence="2" id="KW-1185">Reference proteome</keyword>
<dbReference type="AlphaFoldDB" id="A0A1S8M2G9"/>
<gene>
    <name evidence="1" type="ORF">CROST_025150</name>
</gene>